<feature type="domain" description="Baseplate J-like central" evidence="3">
    <location>
        <begin position="189"/>
        <end position="260"/>
    </location>
</feature>
<dbReference type="Proteomes" id="UP000886808">
    <property type="component" value="Unassembled WGS sequence"/>
</dbReference>
<comment type="similarity">
    <text evidence="1">Belongs to the Mu gp47/PBSX XkdT family.</text>
</comment>
<comment type="caution">
    <text evidence="5">The sequence shown here is derived from an EMBL/GenBank/DDBJ whole genome shotgun (WGS) entry which is preliminary data.</text>
</comment>
<reference evidence="5" key="2">
    <citation type="submission" date="2021-04" db="EMBL/GenBank/DDBJ databases">
        <authorList>
            <person name="Gilroy R."/>
        </authorList>
    </citation>
    <scope>NUCLEOTIDE SEQUENCE</scope>
    <source>
        <strain evidence="5">CHK193-4272</strain>
    </source>
</reference>
<dbReference type="PANTHER" id="PTHR37829">
    <property type="entry name" value="PHAGE-LIKE ELEMENT PBSX PROTEIN XKDT"/>
    <property type="match status" value="1"/>
</dbReference>
<dbReference type="AlphaFoldDB" id="A0A9D1PGV0"/>
<name>A0A9D1PGV0_9FIRM</name>
<dbReference type="InterPro" id="IPR058531">
    <property type="entry name" value="Baseplate_J_M"/>
</dbReference>
<sequence length="356" mass="38751">MSFPYEDTQEQIRQNITSRMGDSVSTIEGSFGDIVPRAVSYEIWRFYTQLRALTGIAFPDANSGQYLEKRCAEYGITRKQAGFAVVMLTFSGNANTNIPKNTAVQTADGLIFNTRSALKIPESGTVEILAKAENSGVIYNVKENTITKMLTSINGVSSVTNAEPATGGYDEETSEALYTRLNMIRQSRATSGNAAHYEEWALEVEGVGAARCIEVWDGANTVLVVVASADLLPVDQGICDKAKEYIETKRPVGAIVTVKSAEAVTLNINAEIVLDSNAQLESVKNEFKKKLAEYLKSIAFGGEKVIYARVLYLLLGITGVEDYKSFTINGDTQNIALEKTNVPTIGEVSFVDSKNT</sequence>
<dbReference type="Pfam" id="PF26078">
    <property type="entry name" value="Baseplate_J_M"/>
    <property type="match status" value="1"/>
</dbReference>
<organism evidence="5 6">
    <name type="scientific">Candidatus Butyricicoccus avistercoris</name>
    <dbReference type="NCBI Taxonomy" id="2838518"/>
    <lineage>
        <taxon>Bacteria</taxon>
        <taxon>Bacillati</taxon>
        <taxon>Bacillota</taxon>
        <taxon>Clostridia</taxon>
        <taxon>Eubacteriales</taxon>
        <taxon>Butyricicoccaceae</taxon>
        <taxon>Butyricicoccus</taxon>
    </lineage>
</organism>
<evidence type="ECO:0000256" key="1">
    <source>
        <dbReference type="ARBA" id="ARBA00038087"/>
    </source>
</evidence>
<accession>A0A9D1PGV0</accession>
<feature type="domain" description="Baseplate J-like C-terminal" evidence="4">
    <location>
        <begin position="267"/>
        <end position="350"/>
    </location>
</feature>
<dbReference type="Pfam" id="PF04865">
    <property type="entry name" value="Baseplate_J"/>
    <property type="match status" value="1"/>
</dbReference>
<gene>
    <name evidence="5" type="ORF">H9746_03405</name>
</gene>
<evidence type="ECO:0000259" key="2">
    <source>
        <dbReference type="Pfam" id="PF04865"/>
    </source>
</evidence>
<dbReference type="EMBL" id="DXIE01000026">
    <property type="protein sequence ID" value="HIV61881.1"/>
    <property type="molecule type" value="Genomic_DNA"/>
</dbReference>
<evidence type="ECO:0000313" key="5">
    <source>
        <dbReference type="EMBL" id="HIV61881.1"/>
    </source>
</evidence>
<dbReference type="Pfam" id="PF26079">
    <property type="entry name" value="Baseplate_J_C"/>
    <property type="match status" value="1"/>
</dbReference>
<feature type="domain" description="Baseplate protein J-like barrel" evidence="2">
    <location>
        <begin position="88"/>
        <end position="168"/>
    </location>
</feature>
<proteinExistence type="inferred from homology"/>
<evidence type="ECO:0000259" key="3">
    <source>
        <dbReference type="Pfam" id="PF26078"/>
    </source>
</evidence>
<evidence type="ECO:0000313" key="6">
    <source>
        <dbReference type="Proteomes" id="UP000886808"/>
    </source>
</evidence>
<dbReference type="InterPro" id="IPR058530">
    <property type="entry name" value="Baseplate_J-like_C"/>
</dbReference>
<reference evidence="5" key="1">
    <citation type="journal article" date="2021" name="PeerJ">
        <title>Extensive microbial diversity within the chicken gut microbiome revealed by metagenomics and culture.</title>
        <authorList>
            <person name="Gilroy R."/>
            <person name="Ravi A."/>
            <person name="Getino M."/>
            <person name="Pursley I."/>
            <person name="Horton D.L."/>
            <person name="Alikhan N.F."/>
            <person name="Baker D."/>
            <person name="Gharbi K."/>
            <person name="Hall N."/>
            <person name="Watson M."/>
            <person name="Adriaenssens E.M."/>
            <person name="Foster-Nyarko E."/>
            <person name="Jarju S."/>
            <person name="Secka A."/>
            <person name="Antonio M."/>
            <person name="Oren A."/>
            <person name="Chaudhuri R.R."/>
            <person name="La Ragione R."/>
            <person name="Hildebrand F."/>
            <person name="Pallen M.J."/>
        </authorList>
    </citation>
    <scope>NUCLEOTIDE SEQUENCE</scope>
    <source>
        <strain evidence="5">CHK193-4272</strain>
    </source>
</reference>
<dbReference type="PANTHER" id="PTHR37829:SF3">
    <property type="entry name" value="PROTEIN JAYE-RELATED"/>
    <property type="match status" value="1"/>
</dbReference>
<evidence type="ECO:0000259" key="4">
    <source>
        <dbReference type="Pfam" id="PF26079"/>
    </source>
</evidence>
<dbReference type="InterPro" id="IPR006949">
    <property type="entry name" value="Barrel_Baseplate_J-like"/>
</dbReference>
<dbReference type="InterPro" id="IPR052399">
    <property type="entry name" value="Phage_Baseplate_Assmbl_Protein"/>
</dbReference>
<protein>
    <submittedName>
        <fullName evidence="5">Baseplate J/gp47 family protein</fullName>
    </submittedName>
</protein>